<evidence type="ECO:0000313" key="2">
    <source>
        <dbReference type="EMBL" id="VAW21815.1"/>
    </source>
</evidence>
<keyword evidence="1" id="KW-1133">Transmembrane helix</keyword>
<gene>
    <name evidence="2" type="ORF">MNBD_ALPHA11-191</name>
</gene>
<feature type="non-terminal residue" evidence="2">
    <location>
        <position position="73"/>
    </location>
</feature>
<reference evidence="2" key="1">
    <citation type="submission" date="2018-06" db="EMBL/GenBank/DDBJ databases">
        <authorList>
            <person name="Zhirakovskaya E."/>
        </authorList>
    </citation>
    <scope>NUCLEOTIDE SEQUENCE</scope>
</reference>
<feature type="transmembrane region" description="Helical" evidence="1">
    <location>
        <begin position="6"/>
        <end position="27"/>
    </location>
</feature>
<name>A0A3B0TT91_9ZZZZ</name>
<organism evidence="2">
    <name type="scientific">hydrothermal vent metagenome</name>
    <dbReference type="NCBI Taxonomy" id="652676"/>
    <lineage>
        <taxon>unclassified sequences</taxon>
        <taxon>metagenomes</taxon>
        <taxon>ecological metagenomes</taxon>
    </lineage>
</organism>
<sequence length="73" mass="8201">MNIMSIFIIAIFAAHLIILVLVIKSLLQSSRNKVQQSPDGRKMLRPSQILLWTGILAAIWTVLGLYMGYESLT</sequence>
<feature type="transmembrane region" description="Helical" evidence="1">
    <location>
        <begin position="48"/>
        <end position="69"/>
    </location>
</feature>
<accession>A0A3B0TT91</accession>
<keyword evidence="1" id="KW-0812">Transmembrane</keyword>
<evidence type="ECO:0000256" key="1">
    <source>
        <dbReference type="SAM" id="Phobius"/>
    </source>
</evidence>
<dbReference type="AlphaFoldDB" id="A0A3B0TT91"/>
<dbReference type="EMBL" id="UOEQ01000377">
    <property type="protein sequence ID" value="VAW21815.1"/>
    <property type="molecule type" value="Genomic_DNA"/>
</dbReference>
<keyword evidence="1" id="KW-0472">Membrane</keyword>
<proteinExistence type="predicted"/>
<protein>
    <submittedName>
        <fullName evidence="2">Uncharacterized protein</fullName>
    </submittedName>
</protein>